<evidence type="ECO:0000256" key="1">
    <source>
        <dbReference type="SAM" id="MobiDB-lite"/>
    </source>
</evidence>
<accession>A0ABM7ZYY2</accession>
<proteinExistence type="predicted"/>
<feature type="signal peptide" evidence="3">
    <location>
        <begin position="1"/>
        <end position="23"/>
    </location>
</feature>
<dbReference type="NCBIfam" id="TIGR04222">
    <property type="entry name" value="near_uncomplex"/>
    <property type="match status" value="1"/>
</dbReference>
<evidence type="ECO:0000313" key="4">
    <source>
        <dbReference type="EMBL" id="BDM71565.1"/>
    </source>
</evidence>
<reference evidence="4" key="1">
    <citation type="submission" date="2022-06" db="EMBL/GenBank/DDBJ databases">
        <title>Complete genome sequence of Streptomyces nigrescens HEK616.</title>
        <authorList>
            <person name="Asamizu S."/>
            <person name="Onaka H."/>
        </authorList>
    </citation>
    <scope>NUCLEOTIDE SEQUENCE</scope>
    <source>
        <strain evidence="4">HEK616</strain>
    </source>
</reference>
<gene>
    <name evidence="4" type="ORF">HEK616_50520</name>
</gene>
<evidence type="ECO:0000256" key="2">
    <source>
        <dbReference type="SAM" id="Phobius"/>
    </source>
</evidence>
<dbReference type="RefSeq" id="WP_261955140.1">
    <property type="nucleotide sequence ID" value="NZ_AP026073.1"/>
</dbReference>
<feature type="compositionally biased region" description="Pro residues" evidence="1">
    <location>
        <begin position="34"/>
        <end position="44"/>
    </location>
</feature>
<keyword evidence="5" id="KW-1185">Reference proteome</keyword>
<feature type="chain" id="PRO_5047239638" evidence="3">
    <location>
        <begin position="24"/>
        <end position="272"/>
    </location>
</feature>
<dbReference type="Proteomes" id="UP001059597">
    <property type="component" value="Chromosome"/>
</dbReference>
<keyword evidence="2" id="KW-1133">Transmembrane helix</keyword>
<feature type="region of interest" description="Disordered" evidence="1">
    <location>
        <begin position="31"/>
        <end position="50"/>
    </location>
</feature>
<feature type="transmembrane region" description="Helical" evidence="2">
    <location>
        <begin position="161"/>
        <end position="179"/>
    </location>
</feature>
<name>A0ABM7ZYY2_STRNI</name>
<feature type="transmembrane region" description="Helical" evidence="2">
    <location>
        <begin position="185"/>
        <end position="206"/>
    </location>
</feature>
<evidence type="ECO:0000313" key="5">
    <source>
        <dbReference type="Proteomes" id="UP001059597"/>
    </source>
</evidence>
<keyword evidence="3" id="KW-0732">Signal</keyword>
<dbReference type="EMBL" id="AP026073">
    <property type="protein sequence ID" value="BDM71565.1"/>
    <property type="molecule type" value="Genomic_DNA"/>
</dbReference>
<keyword evidence="2" id="KW-0472">Membrane</keyword>
<evidence type="ECO:0000256" key="3">
    <source>
        <dbReference type="SAM" id="SignalP"/>
    </source>
</evidence>
<keyword evidence="2" id="KW-0812">Transmembrane</keyword>
<dbReference type="InterPro" id="IPR026467">
    <property type="entry name" value="Ser/Gly_Cys_C_dom"/>
</dbReference>
<sequence>MWLLFLLVAAVAAVFSCARVCRAAVAAARTGRPARPPAPAPAPDPAGDDGHAPGLTLYEMAYLSGGPQRLADVVLVLMAQKRRLLLAHTGWATVVEPVAQDPVERATLSAIGPDGQRPIPAVREALVADEAVRAVADKLVADGLALPAAARPGIRSGIRQVWAAALLVVLTAAAAYWMAPPGTDTALLLGWFSLPLVLCLGTLAVARFELHPYRDWATDEGEQRLPGKADPPGSRLPSAPLAPLTSLISLALHGPSALTDPALRAALHSSGA</sequence>
<organism evidence="4 5">
    <name type="scientific">Streptomyces nigrescens</name>
    <dbReference type="NCBI Taxonomy" id="1920"/>
    <lineage>
        <taxon>Bacteria</taxon>
        <taxon>Bacillati</taxon>
        <taxon>Actinomycetota</taxon>
        <taxon>Actinomycetes</taxon>
        <taxon>Kitasatosporales</taxon>
        <taxon>Streptomycetaceae</taxon>
        <taxon>Streptomyces</taxon>
    </lineage>
</organism>
<protein>
    <submittedName>
        <fullName evidence="4">Membrane protein</fullName>
    </submittedName>
</protein>